<keyword evidence="3" id="KW-0547">Nucleotide-binding</keyword>
<dbReference type="GO" id="GO:0007034">
    <property type="term" value="P:vacuolar transport"/>
    <property type="evidence" value="ECO:0007669"/>
    <property type="project" value="InterPro"/>
</dbReference>
<keyword evidence="7" id="KW-0508">mRNA splicing</keyword>
<keyword evidence="8" id="KW-0539">Nucleus</keyword>
<evidence type="ECO:0000256" key="6">
    <source>
        <dbReference type="ARBA" id="ARBA00022840"/>
    </source>
</evidence>
<dbReference type="Pfam" id="PF03357">
    <property type="entry name" value="Snf7"/>
    <property type="match status" value="1"/>
</dbReference>
<dbReference type="InterPro" id="IPR014001">
    <property type="entry name" value="Helicase_ATP-bd"/>
</dbReference>
<dbReference type="InterPro" id="IPR000629">
    <property type="entry name" value="RNA-helicase_DEAD-box_CS"/>
</dbReference>
<keyword evidence="5" id="KW-0347">Helicase</keyword>
<dbReference type="EC" id="3.6.4.13" evidence="2"/>
<feature type="domain" description="DEAD-box RNA helicase Q" evidence="14">
    <location>
        <begin position="603"/>
        <end position="631"/>
    </location>
</feature>
<dbReference type="PROSITE" id="PS51194">
    <property type="entry name" value="HELICASE_CTER"/>
    <property type="match status" value="1"/>
</dbReference>
<feature type="region of interest" description="Disordered" evidence="11">
    <location>
        <begin position="352"/>
        <end position="379"/>
    </location>
</feature>
<dbReference type="InterPro" id="IPR056149">
    <property type="entry name" value="PRP5/DDX46/KHDC4_KH"/>
</dbReference>
<comment type="similarity">
    <text evidence="9">Belongs to the DEAD box helicase family. DDX46/PRP5 subfamily.</text>
</comment>
<dbReference type="Pfam" id="PF00270">
    <property type="entry name" value="DEAD"/>
    <property type="match status" value="1"/>
</dbReference>
<organism evidence="15 16">
    <name type="scientific">Diversispora eburnea</name>
    <dbReference type="NCBI Taxonomy" id="1213867"/>
    <lineage>
        <taxon>Eukaryota</taxon>
        <taxon>Fungi</taxon>
        <taxon>Fungi incertae sedis</taxon>
        <taxon>Mucoromycota</taxon>
        <taxon>Glomeromycotina</taxon>
        <taxon>Glomeromycetes</taxon>
        <taxon>Diversisporales</taxon>
        <taxon>Diversisporaceae</taxon>
        <taxon>Diversispora</taxon>
    </lineage>
</organism>
<evidence type="ECO:0000256" key="11">
    <source>
        <dbReference type="SAM" id="MobiDB-lite"/>
    </source>
</evidence>
<dbReference type="InterPro" id="IPR014014">
    <property type="entry name" value="RNA_helicase_DEAD_Q_motif"/>
</dbReference>
<dbReference type="PROSITE" id="PS00039">
    <property type="entry name" value="DEAD_ATP_HELICASE"/>
    <property type="match status" value="1"/>
</dbReference>
<evidence type="ECO:0000256" key="5">
    <source>
        <dbReference type="ARBA" id="ARBA00022806"/>
    </source>
</evidence>
<dbReference type="GO" id="GO:0008380">
    <property type="term" value="P:RNA splicing"/>
    <property type="evidence" value="ECO:0007669"/>
    <property type="project" value="UniProtKB-KW"/>
</dbReference>
<dbReference type="InterPro" id="IPR001650">
    <property type="entry name" value="Helicase_C-like"/>
</dbReference>
<dbReference type="GO" id="GO:0003724">
    <property type="term" value="F:RNA helicase activity"/>
    <property type="evidence" value="ECO:0007669"/>
    <property type="project" value="UniProtKB-EC"/>
</dbReference>
<evidence type="ECO:0000256" key="4">
    <source>
        <dbReference type="ARBA" id="ARBA00022801"/>
    </source>
</evidence>
<dbReference type="CDD" id="cd18787">
    <property type="entry name" value="SF2_C_DEAD"/>
    <property type="match status" value="1"/>
</dbReference>
<comment type="subcellular location">
    <subcellularLocation>
        <location evidence="1">Nucleus</location>
    </subcellularLocation>
</comment>
<evidence type="ECO:0000313" key="15">
    <source>
        <dbReference type="EMBL" id="CAG8438365.1"/>
    </source>
</evidence>
<feature type="domain" description="Helicase C-terminal" evidence="13">
    <location>
        <begin position="836"/>
        <end position="987"/>
    </location>
</feature>
<dbReference type="SMART" id="SM00490">
    <property type="entry name" value="HELICc"/>
    <property type="match status" value="1"/>
</dbReference>
<protein>
    <recommendedName>
        <fullName evidence="2">RNA helicase</fullName>
        <ecNumber evidence="2">3.6.4.13</ecNumber>
    </recommendedName>
</protein>
<dbReference type="EMBL" id="CAJVPK010000051">
    <property type="protein sequence ID" value="CAG8438365.1"/>
    <property type="molecule type" value="Genomic_DNA"/>
</dbReference>
<proteinExistence type="inferred from homology"/>
<keyword evidence="7" id="KW-0507">mRNA processing</keyword>
<name>A0A9N8YM40_9GLOM</name>
<evidence type="ECO:0000313" key="16">
    <source>
        <dbReference type="Proteomes" id="UP000789706"/>
    </source>
</evidence>
<feature type="region of interest" description="Disordered" evidence="11">
    <location>
        <begin position="423"/>
        <end position="446"/>
    </location>
</feature>
<dbReference type="InterPro" id="IPR011545">
    <property type="entry name" value="DEAD/DEAH_box_helicase_dom"/>
</dbReference>
<feature type="region of interest" description="Disordered" evidence="11">
    <location>
        <begin position="185"/>
        <end position="318"/>
    </location>
</feature>
<evidence type="ECO:0000256" key="2">
    <source>
        <dbReference type="ARBA" id="ARBA00012552"/>
    </source>
</evidence>
<evidence type="ECO:0000256" key="7">
    <source>
        <dbReference type="ARBA" id="ARBA00023187"/>
    </source>
</evidence>
<feature type="compositionally biased region" description="Basic and acidic residues" evidence="11">
    <location>
        <begin position="432"/>
        <end position="446"/>
    </location>
</feature>
<sequence>MSASLQKFFGKKPTQEEMVRKWQRDIRTEVRSLDRTISASENAEKTAIKELKKAASKNDISSCKTFANSLVGIRKQIQKLHTAKAQLNSINLQLQQQSSTLKVMGTLKKSTEVMKMVNGITKLEIVSKSMQELSMEMTKAGILDEMIQDTFENLEEDNIEEAADEEVNKVLLEITNGILGEAGAVGAPLERRKHSHRHDRNRSRERQKDSGVEKTGDRSVEKSRDRSRSRERDRERRRDKDRHKEDREYKRSRHSRTEVEKEVKTTKVTSESPKEVKTTKVTSESPKDAESQPNAGENKPSSDSTAATVAALLDQEEKIRQRRERVEQWRREREANKAAEEAAKIASEAEVCEPSIMEEDEQQNNINNKTWTLDDDDEDDSMEVDKVIDNNMESVDLLPIPKPVDKVDSLISQVRRNPLLALGSKKANNKSRGKEKETKEAKEGNFEEEKFMSTSNNLVHENTNNQMQDNTVEEEEDPLDSFMKDVEVEVEQLNELDKKRAKQVSKGKTRLERLESITNEDDDIETEEVISDPEDILALAAKKLKKKDLAAVDHNQVIYEPFRKNFYIEPPEMYDLTPDQVDLIRVELGGIKIRGIDCPKPIQKWTHAGLPAACLHIIKKLNFEKPTPIQSQAIPAIMAGRDVIGVAKTGSGKTIAFLLPMFRHIKDQRPLEQMEGPVAIIMTPTRELAVQIHKECKHFLKGLNLRAVCAYGGSPIKDQIAELKRGAEIIVCTPGRMIDLLCANSGRVTNLKRVTYLVLDEADRMFDMGFEPQVMKIVNNVRPDRQTVLFSATFPRQMESLARKVLKKPLEITVGGRSVVAQDVNQIVEVREENTKFVRLLEILGQQYNDDPEARTLIFVDRQEAADNLLRDLIRKGYPCMSLHGGKDQLDRDSTISDFKSGVCQLLIATSVAARGLDVKQLKLVINFECPNHMEDYVHRVGRTGRAGNKGTAYTFITPEQDRYAMDIVKALKLSGVNVVPELQHLAEDFQEKVKLGNATYSGSGFGGKGLERLDEARDLVKKAQRKTYGDADDVTSEEEIEEEELPIQQPKKEEAINVNVQPITKATIMSNVSTADPAAVAALKAAQEAAARVNAKNVGTSGVQRAKDIIADINARFKENSVQGTASEADKSENAAEYSVEIEINDYPQKARWKVTNKEQISQITELTGAAITTRGTYFPPGRQPAPGSGERKLYLFVEGENEYVVEKAKNEIKRILTETTLSAIEAEARNPGSTSLGGYGKYTVV</sequence>
<dbReference type="Pfam" id="PF23469">
    <property type="entry name" value="KH_12"/>
    <property type="match status" value="1"/>
</dbReference>
<dbReference type="GO" id="GO:0005524">
    <property type="term" value="F:ATP binding"/>
    <property type="evidence" value="ECO:0007669"/>
    <property type="project" value="UniProtKB-KW"/>
</dbReference>
<gene>
    <name evidence="15" type="ORF">DEBURN_LOCUS1226</name>
</gene>
<evidence type="ECO:0000256" key="10">
    <source>
        <dbReference type="PROSITE-ProRule" id="PRU00552"/>
    </source>
</evidence>
<feature type="compositionally biased region" description="Basic residues" evidence="11">
    <location>
        <begin position="191"/>
        <end position="201"/>
    </location>
</feature>
<dbReference type="SUPFAM" id="SSF52540">
    <property type="entry name" value="P-loop containing nucleoside triphosphate hydrolases"/>
    <property type="match status" value="2"/>
</dbReference>
<feature type="compositionally biased region" description="Basic and acidic residues" evidence="11">
    <location>
        <begin position="202"/>
        <end position="265"/>
    </location>
</feature>
<comment type="caution">
    <text evidence="15">The sequence shown here is derived from an EMBL/GenBank/DDBJ whole genome shotgun (WGS) entry which is preliminary data.</text>
</comment>
<dbReference type="Gene3D" id="3.40.50.300">
    <property type="entry name" value="P-loop containing nucleotide triphosphate hydrolases"/>
    <property type="match status" value="2"/>
</dbReference>
<dbReference type="PROSITE" id="PS51192">
    <property type="entry name" value="HELICASE_ATP_BIND_1"/>
    <property type="match status" value="1"/>
</dbReference>
<dbReference type="GO" id="GO:0005634">
    <property type="term" value="C:nucleus"/>
    <property type="evidence" value="ECO:0007669"/>
    <property type="project" value="UniProtKB-SubCell"/>
</dbReference>
<dbReference type="OrthoDB" id="196131at2759"/>
<feature type="compositionally biased region" description="Polar residues" evidence="11">
    <location>
        <begin position="291"/>
        <end position="307"/>
    </location>
</feature>
<evidence type="ECO:0000259" key="12">
    <source>
        <dbReference type="PROSITE" id="PS51192"/>
    </source>
</evidence>
<dbReference type="SMART" id="SM00487">
    <property type="entry name" value="DEXDc"/>
    <property type="match status" value="1"/>
</dbReference>
<evidence type="ECO:0000256" key="9">
    <source>
        <dbReference type="ARBA" id="ARBA00038511"/>
    </source>
</evidence>
<dbReference type="Gene3D" id="6.10.140.1230">
    <property type="match status" value="1"/>
</dbReference>
<evidence type="ECO:0000259" key="13">
    <source>
        <dbReference type="PROSITE" id="PS51194"/>
    </source>
</evidence>
<keyword evidence="6" id="KW-0067">ATP-binding</keyword>
<dbReference type="InterPro" id="IPR005024">
    <property type="entry name" value="Snf7_fam"/>
</dbReference>
<evidence type="ECO:0000256" key="3">
    <source>
        <dbReference type="ARBA" id="ARBA00022741"/>
    </source>
</evidence>
<dbReference type="PROSITE" id="PS51195">
    <property type="entry name" value="Q_MOTIF"/>
    <property type="match status" value="1"/>
</dbReference>
<dbReference type="FunFam" id="3.40.50.300:FF:000079">
    <property type="entry name" value="probable ATP-dependent RNA helicase DDX17"/>
    <property type="match status" value="1"/>
</dbReference>
<evidence type="ECO:0000256" key="8">
    <source>
        <dbReference type="ARBA" id="ARBA00023242"/>
    </source>
</evidence>
<dbReference type="GO" id="GO:0003676">
    <property type="term" value="F:nucleic acid binding"/>
    <property type="evidence" value="ECO:0007669"/>
    <property type="project" value="InterPro"/>
</dbReference>
<dbReference type="InterPro" id="IPR027417">
    <property type="entry name" value="P-loop_NTPase"/>
</dbReference>
<reference evidence="15" key="1">
    <citation type="submission" date="2021-06" db="EMBL/GenBank/DDBJ databases">
        <authorList>
            <person name="Kallberg Y."/>
            <person name="Tangrot J."/>
            <person name="Rosling A."/>
        </authorList>
    </citation>
    <scope>NUCLEOTIDE SEQUENCE</scope>
    <source>
        <strain evidence="15">AZ414A</strain>
    </source>
</reference>
<dbReference type="CDD" id="cd17953">
    <property type="entry name" value="DEADc_DDX46"/>
    <property type="match status" value="1"/>
</dbReference>
<feature type="short sequence motif" description="Q motif" evidence="10">
    <location>
        <begin position="603"/>
        <end position="631"/>
    </location>
</feature>
<evidence type="ECO:0000259" key="14">
    <source>
        <dbReference type="PROSITE" id="PS51195"/>
    </source>
</evidence>
<feature type="domain" description="Helicase ATP-binding" evidence="12">
    <location>
        <begin position="634"/>
        <end position="812"/>
    </location>
</feature>
<dbReference type="PANTHER" id="PTHR47958">
    <property type="entry name" value="ATP-DEPENDENT RNA HELICASE DBP3"/>
    <property type="match status" value="1"/>
</dbReference>
<dbReference type="AlphaFoldDB" id="A0A9N8YM40"/>
<dbReference type="GO" id="GO:0016787">
    <property type="term" value="F:hydrolase activity"/>
    <property type="evidence" value="ECO:0007669"/>
    <property type="project" value="UniProtKB-KW"/>
</dbReference>
<accession>A0A9N8YM40</accession>
<keyword evidence="16" id="KW-1185">Reference proteome</keyword>
<dbReference type="Proteomes" id="UP000789706">
    <property type="component" value="Unassembled WGS sequence"/>
</dbReference>
<evidence type="ECO:0000256" key="1">
    <source>
        <dbReference type="ARBA" id="ARBA00004123"/>
    </source>
</evidence>
<keyword evidence="4" id="KW-0378">Hydrolase</keyword>
<dbReference type="Pfam" id="PF00271">
    <property type="entry name" value="Helicase_C"/>
    <property type="match status" value="1"/>
</dbReference>
<dbReference type="CDD" id="cd22475">
    <property type="entry name" value="KH-I_AtRH42_like"/>
    <property type="match status" value="1"/>
</dbReference>